<name>A0A8S5NV06_9CAUD</name>
<evidence type="ECO:0000313" key="1">
    <source>
        <dbReference type="EMBL" id="DAD98255.1"/>
    </source>
</evidence>
<sequence>MKNEEVMIFANKFYDLKCAYYGVLFREKNTKTCFEKYQGWNASAEVIRDIMTRGIFHSVATEAQVRMSHMFLDIEQRAMESEKAARQKSHTDHYLGELDDIFENYGFLE</sequence>
<protein>
    <submittedName>
        <fullName evidence="1">Uncharacterized protein</fullName>
    </submittedName>
</protein>
<reference evidence="1" key="1">
    <citation type="journal article" date="2021" name="Proc. Natl. Acad. Sci. U.S.A.">
        <title>A Catalog of Tens of Thousands of Viruses from Human Metagenomes Reveals Hidden Associations with Chronic Diseases.</title>
        <authorList>
            <person name="Tisza M.J."/>
            <person name="Buck C.B."/>
        </authorList>
    </citation>
    <scope>NUCLEOTIDE SEQUENCE</scope>
    <source>
        <strain evidence="1">Ctiu99</strain>
    </source>
</reference>
<dbReference type="EMBL" id="BK015257">
    <property type="protein sequence ID" value="DAD98255.1"/>
    <property type="molecule type" value="Genomic_DNA"/>
</dbReference>
<organism evidence="1">
    <name type="scientific">Myoviridae sp. ctiu99</name>
    <dbReference type="NCBI Taxonomy" id="2825158"/>
    <lineage>
        <taxon>Viruses</taxon>
        <taxon>Duplodnaviria</taxon>
        <taxon>Heunggongvirae</taxon>
        <taxon>Uroviricota</taxon>
        <taxon>Caudoviricetes</taxon>
    </lineage>
</organism>
<proteinExistence type="predicted"/>
<accession>A0A8S5NV06</accession>